<organism evidence="3 4">
    <name type="scientific">Conexibacter arvalis</name>
    <dbReference type="NCBI Taxonomy" id="912552"/>
    <lineage>
        <taxon>Bacteria</taxon>
        <taxon>Bacillati</taxon>
        <taxon>Actinomycetota</taxon>
        <taxon>Thermoleophilia</taxon>
        <taxon>Solirubrobacterales</taxon>
        <taxon>Conexibacteraceae</taxon>
        <taxon>Conexibacter</taxon>
    </lineage>
</organism>
<dbReference type="NCBIfam" id="TIGR01409">
    <property type="entry name" value="TAT_signal_seq"/>
    <property type="match status" value="1"/>
</dbReference>
<protein>
    <submittedName>
        <fullName evidence="3">Arylsulfatase A-like enzyme</fullName>
    </submittedName>
</protein>
<dbReference type="InterPro" id="IPR017850">
    <property type="entry name" value="Alkaline_phosphatase_core_sf"/>
</dbReference>
<evidence type="ECO:0000313" key="3">
    <source>
        <dbReference type="EMBL" id="MBB4662959.1"/>
    </source>
</evidence>
<evidence type="ECO:0000259" key="2">
    <source>
        <dbReference type="Pfam" id="PF00884"/>
    </source>
</evidence>
<keyword evidence="4" id="KW-1185">Reference proteome</keyword>
<dbReference type="GO" id="GO:0004065">
    <property type="term" value="F:arylsulfatase activity"/>
    <property type="evidence" value="ECO:0007669"/>
    <property type="project" value="TreeGrafter"/>
</dbReference>
<comment type="caution">
    <text evidence="3">The sequence shown here is derived from an EMBL/GenBank/DDBJ whole genome shotgun (WGS) entry which is preliminary data.</text>
</comment>
<gene>
    <name evidence="3" type="ORF">BDZ31_002548</name>
</gene>
<dbReference type="PROSITE" id="PS51318">
    <property type="entry name" value="TAT"/>
    <property type="match status" value="1"/>
</dbReference>
<dbReference type="InterPro" id="IPR050738">
    <property type="entry name" value="Sulfatase"/>
</dbReference>
<dbReference type="InterPro" id="IPR019546">
    <property type="entry name" value="TAT_signal_bac_arc"/>
</dbReference>
<dbReference type="PANTHER" id="PTHR42693">
    <property type="entry name" value="ARYLSULFATASE FAMILY MEMBER"/>
    <property type="match status" value="1"/>
</dbReference>
<dbReference type="InterPro" id="IPR000917">
    <property type="entry name" value="Sulfatase_N"/>
</dbReference>
<proteinExistence type="inferred from homology"/>
<sequence>MESRIDRRRFLGAAAAGVAGGAALTSARPTPVRAATRIPDGPNVLVIVLDTLRYDHVGANGNGWIRTPNIDALARESLRFTRAFPEAMPTVPVRRSLLTSRRVYPWTSWRPTRNLPGSPGWTGLGARETTWLRALRARGYWTGYVTDNPFLAFNPSWMPLRRSVDRFARLGGQVGALRPASSVSLATARRWLPRDMHTSHYLRGMRQHLANIGEGRDERRQCCARVFTHALDVLGSARRSKRPFALVVDSFDPHEPWVPAKKYRDLYLDSSYKGFEPGNVRYRPARYLRTGERERLPKLYAAAVSQADAWLGHFLSRFYDLGLADDTIVVLLSDHGMVLGDRGWTGKPALELHPELIQVPFFLRSPERRRAGQSTDYFASPHDVGPTVLSMTGTKVPSSMNGSNLSPLLTGASPRIKRPFCFGGYANHWYYRDDRWAMIADGNNSGRELFDLRSDPGEVRNVARDHMPVLDVIYKRVLRATGLKRLPYFGRR</sequence>
<evidence type="ECO:0000313" key="4">
    <source>
        <dbReference type="Proteomes" id="UP000585272"/>
    </source>
</evidence>
<feature type="domain" description="Sulfatase N-terminal" evidence="2">
    <location>
        <begin position="42"/>
        <end position="393"/>
    </location>
</feature>
<accession>A0A840IDP2</accession>
<dbReference type="RefSeq" id="WP_183343047.1">
    <property type="nucleotide sequence ID" value="NZ_JACHNU010000003.1"/>
</dbReference>
<dbReference type="Pfam" id="PF00884">
    <property type="entry name" value="Sulfatase"/>
    <property type="match status" value="1"/>
</dbReference>
<dbReference type="Gene3D" id="3.40.720.10">
    <property type="entry name" value="Alkaline Phosphatase, subunit A"/>
    <property type="match status" value="1"/>
</dbReference>
<dbReference type="AlphaFoldDB" id="A0A840IDP2"/>
<comment type="similarity">
    <text evidence="1">Belongs to the sulfatase family.</text>
</comment>
<dbReference type="InterPro" id="IPR006311">
    <property type="entry name" value="TAT_signal"/>
</dbReference>
<reference evidence="3 4" key="1">
    <citation type="submission" date="2020-08" db="EMBL/GenBank/DDBJ databases">
        <title>Genomic Encyclopedia of Archaeal and Bacterial Type Strains, Phase II (KMG-II): from individual species to whole genera.</title>
        <authorList>
            <person name="Goeker M."/>
        </authorList>
    </citation>
    <scope>NUCLEOTIDE SEQUENCE [LARGE SCALE GENOMIC DNA]</scope>
    <source>
        <strain evidence="3 4">DSM 23288</strain>
    </source>
</reference>
<dbReference type="EMBL" id="JACHNU010000003">
    <property type="protein sequence ID" value="MBB4662959.1"/>
    <property type="molecule type" value="Genomic_DNA"/>
</dbReference>
<evidence type="ECO:0000256" key="1">
    <source>
        <dbReference type="ARBA" id="ARBA00008779"/>
    </source>
</evidence>
<dbReference type="SUPFAM" id="SSF53649">
    <property type="entry name" value="Alkaline phosphatase-like"/>
    <property type="match status" value="1"/>
</dbReference>
<dbReference type="Proteomes" id="UP000585272">
    <property type="component" value="Unassembled WGS sequence"/>
</dbReference>
<dbReference type="CDD" id="cd16148">
    <property type="entry name" value="sulfatase_like"/>
    <property type="match status" value="1"/>
</dbReference>
<name>A0A840IDP2_9ACTN</name>
<dbReference type="PANTHER" id="PTHR42693:SF33">
    <property type="entry name" value="ARYLSULFATASE"/>
    <property type="match status" value="1"/>
</dbReference>